<reference evidence="11" key="2">
    <citation type="submission" date="2011-01" db="EMBL/GenBank/DDBJ databases">
        <title>The complete genome of Nitratifractor salsuginis DSM 16511.</title>
        <authorList>
            <consortium name="US DOE Joint Genome Institute (JGI-PGF)"/>
            <person name="Lucas S."/>
            <person name="Copeland A."/>
            <person name="Lapidus A."/>
            <person name="Bruce D."/>
            <person name="Goodwin L."/>
            <person name="Pitluck S."/>
            <person name="Kyrpides N."/>
            <person name="Mavromatis K."/>
            <person name="Ivanova N."/>
            <person name="Mikhailova N."/>
            <person name="Zeytun A."/>
            <person name="Detter J.C."/>
            <person name="Tapia R."/>
            <person name="Han C."/>
            <person name="Land M."/>
            <person name="Hauser L."/>
            <person name="Markowitz V."/>
            <person name="Cheng J.-F."/>
            <person name="Hugenholtz P."/>
            <person name="Woyke T."/>
            <person name="Wu D."/>
            <person name="Tindall B."/>
            <person name="Schuetze A."/>
            <person name="Brambilla E."/>
            <person name="Klenk H.-P."/>
            <person name="Eisen J.A."/>
        </authorList>
    </citation>
    <scope>NUCLEOTIDE SEQUENCE [LARGE SCALE GENOMIC DNA]</scope>
    <source>
        <strain evidence="11">DSM 16511 / JCM 12458 / E9I37-1</strain>
    </source>
</reference>
<evidence type="ECO:0000256" key="6">
    <source>
        <dbReference type="ARBA" id="ARBA00023316"/>
    </source>
</evidence>
<keyword evidence="4 7" id="KW-0133">Cell shape</keyword>
<evidence type="ECO:0000259" key="9">
    <source>
        <dbReference type="PROSITE" id="PS52029"/>
    </source>
</evidence>
<dbReference type="InterPro" id="IPR050979">
    <property type="entry name" value="LD-transpeptidase"/>
</dbReference>
<feature type="chain" id="PRO_5003215378" evidence="8">
    <location>
        <begin position="21"/>
        <end position="235"/>
    </location>
</feature>
<dbReference type="PANTHER" id="PTHR30582">
    <property type="entry name" value="L,D-TRANSPEPTIDASE"/>
    <property type="match status" value="1"/>
</dbReference>
<dbReference type="GO" id="GO:0008360">
    <property type="term" value="P:regulation of cell shape"/>
    <property type="evidence" value="ECO:0007669"/>
    <property type="project" value="UniProtKB-UniRule"/>
</dbReference>
<dbReference type="InterPro" id="IPR038063">
    <property type="entry name" value="Transpep_catalytic_dom"/>
</dbReference>
<feature type="active site" description="Nucleophile" evidence="7">
    <location>
        <position position="206"/>
    </location>
</feature>
<organism evidence="10 11">
    <name type="scientific">Nitratifractor salsuginis (strain DSM 16511 / JCM 12458 / E9I37-1)</name>
    <dbReference type="NCBI Taxonomy" id="749222"/>
    <lineage>
        <taxon>Bacteria</taxon>
        <taxon>Pseudomonadati</taxon>
        <taxon>Campylobacterota</taxon>
        <taxon>Epsilonproteobacteria</taxon>
        <taxon>Campylobacterales</taxon>
        <taxon>Sulfurovaceae</taxon>
        <taxon>Nitratifractor</taxon>
    </lineage>
</organism>
<dbReference type="GO" id="GO:0071972">
    <property type="term" value="F:peptidoglycan L,D-transpeptidase activity"/>
    <property type="evidence" value="ECO:0007669"/>
    <property type="project" value="TreeGrafter"/>
</dbReference>
<dbReference type="STRING" id="749222.Nitsa_0579"/>
<dbReference type="GO" id="GO:0018104">
    <property type="term" value="P:peptidoglycan-protein cross-linking"/>
    <property type="evidence" value="ECO:0007669"/>
    <property type="project" value="TreeGrafter"/>
</dbReference>
<keyword evidence="5 7" id="KW-0573">Peptidoglycan synthesis</keyword>
<comment type="similarity">
    <text evidence="2">Belongs to the YkuD family.</text>
</comment>
<evidence type="ECO:0000256" key="2">
    <source>
        <dbReference type="ARBA" id="ARBA00005992"/>
    </source>
</evidence>
<dbReference type="CDD" id="cd16913">
    <property type="entry name" value="YkuD_like"/>
    <property type="match status" value="1"/>
</dbReference>
<dbReference type="PANTHER" id="PTHR30582:SF2">
    <property type="entry name" value="L,D-TRANSPEPTIDASE YCIB-RELATED"/>
    <property type="match status" value="1"/>
</dbReference>
<evidence type="ECO:0000256" key="1">
    <source>
        <dbReference type="ARBA" id="ARBA00004752"/>
    </source>
</evidence>
<dbReference type="AlphaFoldDB" id="E6X144"/>
<feature type="signal peptide" evidence="8">
    <location>
        <begin position="1"/>
        <end position="20"/>
    </location>
</feature>
<evidence type="ECO:0000313" key="11">
    <source>
        <dbReference type="Proteomes" id="UP000008633"/>
    </source>
</evidence>
<comment type="pathway">
    <text evidence="1 7">Cell wall biogenesis; peptidoglycan biosynthesis.</text>
</comment>
<proteinExistence type="inferred from homology"/>
<keyword evidence="6 7" id="KW-0961">Cell wall biogenesis/degradation</keyword>
<dbReference type="InterPro" id="IPR005490">
    <property type="entry name" value="LD_TPept_cat_dom"/>
</dbReference>
<dbReference type="Proteomes" id="UP000008633">
    <property type="component" value="Chromosome"/>
</dbReference>
<dbReference type="EMBL" id="CP002452">
    <property type="protein sequence ID" value="ADV45847.1"/>
    <property type="molecule type" value="Genomic_DNA"/>
</dbReference>
<dbReference type="RefSeq" id="WP_013553543.1">
    <property type="nucleotide sequence ID" value="NC_014935.1"/>
</dbReference>
<reference evidence="10 11" key="1">
    <citation type="journal article" date="2011" name="Stand. Genomic Sci.">
        <title>Complete genome sequence of Nitratifractor salsuginis type strain (E9I37-1).</title>
        <authorList>
            <person name="Anderson I."/>
            <person name="Sikorski J."/>
            <person name="Zeytun A."/>
            <person name="Nolan M."/>
            <person name="Lapidus A."/>
            <person name="Lucas S."/>
            <person name="Hammon N."/>
            <person name="Deshpande S."/>
            <person name="Cheng J.F."/>
            <person name="Tapia R."/>
            <person name="Han C."/>
            <person name="Goodwin L."/>
            <person name="Pitluck S."/>
            <person name="Liolios K."/>
            <person name="Pagani I."/>
            <person name="Ivanova N."/>
            <person name="Huntemann M."/>
            <person name="Mavromatis K."/>
            <person name="Ovchinikova G."/>
            <person name="Pati A."/>
            <person name="Chen A."/>
            <person name="Palaniappan K."/>
            <person name="Land M."/>
            <person name="Hauser L."/>
            <person name="Brambilla E.M."/>
            <person name="Ngatchou-Djao O.D."/>
            <person name="Rohde M."/>
            <person name="Tindall B.J."/>
            <person name="Goker M."/>
            <person name="Detter J.C."/>
            <person name="Woyke T."/>
            <person name="Bristow J."/>
            <person name="Eisen J.A."/>
            <person name="Markowitz V."/>
            <person name="Hugenholtz P."/>
            <person name="Klenk H.P."/>
            <person name="Kyrpides N.C."/>
        </authorList>
    </citation>
    <scope>NUCLEOTIDE SEQUENCE [LARGE SCALE GENOMIC DNA]</scope>
    <source>
        <strain evidence="11">DSM 16511 / JCM 12458 / E9I37-1</strain>
    </source>
</reference>
<evidence type="ECO:0000256" key="3">
    <source>
        <dbReference type="ARBA" id="ARBA00022679"/>
    </source>
</evidence>
<dbReference type="GO" id="GO:0005576">
    <property type="term" value="C:extracellular region"/>
    <property type="evidence" value="ECO:0007669"/>
    <property type="project" value="TreeGrafter"/>
</dbReference>
<sequence length="235" mass="27169">MFKKGWYVLLIAFCAAMLQAGDEGYEDPLLASPWRIDGANAPHFVKAKVPAPLLSTDPHPVHYPAQLYLGLKKIPLQAATTFDPERYLSLKQILDPMPQAYAKTYLKMKTLLNPAKKYLIVHIDKRRQEMRVYLDNDYLGGWHVSTARRGYWTPDGVFRPYSLERMHYSRKYHHSPMPWSVFFKGGFAIHGTYAIRHLGHPASHGCVRVHPDNAKKLYHLIRRYGKENTRIIIRG</sequence>
<evidence type="ECO:0000313" key="10">
    <source>
        <dbReference type="EMBL" id="ADV45847.1"/>
    </source>
</evidence>
<name>E6X144_NITSE</name>
<gene>
    <name evidence="10" type="ordered locus">Nitsa_0579</name>
</gene>
<evidence type="ECO:0000256" key="5">
    <source>
        <dbReference type="ARBA" id="ARBA00022984"/>
    </source>
</evidence>
<dbReference type="GO" id="GO:0016740">
    <property type="term" value="F:transferase activity"/>
    <property type="evidence" value="ECO:0007669"/>
    <property type="project" value="UniProtKB-KW"/>
</dbReference>
<dbReference type="GO" id="GO:0071555">
    <property type="term" value="P:cell wall organization"/>
    <property type="evidence" value="ECO:0007669"/>
    <property type="project" value="UniProtKB-UniRule"/>
</dbReference>
<dbReference type="Pfam" id="PF03734">
    <property type="entry name" value="YkuD"/>
    <property type="match status" value="1"/>
</dbReference>
<dbReference type="KEGG" id="nsa:Nitsa_0579"/>
<dbReference type="HOGENOM" id="CLU_1179225_0_0_7"/>
<dbReference type="PROSITE" id="PS52029">
    <property type="entry name" value="LD_TPASE"/>
    <property type="match status" value="1"/>
</dbReference>
<keyword evidence="11" id="KW-1185">Reference proteome</keyword>
<dbReference type="SUPFAM" id="SSF141523">
    <property type="entry name" value="L,D-transpeptidase catalytic domain-like"/>
    <property type="match status" value="1"/>
</dbReference>
<keyword evidence="8" id="KW-0732">Signal</keyword>
<evidence type="ECO:0000256" key="7">
    <source>
        <dbReference type="PROSITE-ProRule" id="PRU01373"/>
    </source>
</evidence>
<dbReference type="Gene3D" id="2.40.440.10">
    <property type="entry name" value="L,D-transpeptidase catalytic domain-like"/>
    <property type="match status" value="1"/>
</dbReference>
<feature type="active site" description="Proton donor/acceptor" evidence="7">
    <location>
        <position position="190"/>
    </location>
</feature>
<protein>
    <submittedName>
        <fullName evidence="10">ErfK/YbiS/YcfS/YnhG family protein</fullName>
    </submittedName>
</protein>
<dbReference type="UniPathway" id="UPA00219"/>
<feature type="domain" description="L,D-TPase catalytic" evidence="9">
    <location>
        <begin position="119"/>
        <end position="234"/>
    </location>
</feature>
<evidence type="ECO:0000256" key="8">
    <source>
        <dbReference type="SAM" id="SignalP"/>
    </source>
</evidence>
<dbReference type="eggNOG" id="COG1376">
    <property type="taxonomic scope" value="Bacteria"/>
</dbReference>
<keyword evidence="3" id="KW-0808">Transferase</keyword>
<accession>E6X144</accession>
<evidence type="ECO:0000256" key="4">
    <source>
        <dbReference type="ARBA" id="ARBA00022960"/>
    </source>
</evidence>